<reference evidence="2 3" key="1">
    <citation type="journal article" date="2010" name="Stand. Genomic Sci.">
        <title>Complete genome sequence of Methanoplanus petrolearius type strain (SEBR 4847).</title>
        <authorList>
            <person name="Brambilla E."/>
            <person name="Djao O.D."/>
            <person name="Daligault H."/>
            <person name="Lapidus A."/>
            <person name="Lucas S."/>
            <person name="Hammon N."/>
            <person name="Nolan M."/>
            <person name="Tice H."/>
            <person name="Cheng J.F."/>
            <person name="Han C."/>
            <person name="Tapia R."/>
            <person name="Goodwin L."/>
            <person name="Pitluck S."/>
            <person name="Liolios K."/>
            <person name="Ivanova N."/>
            <person name="Mavromatis K."/>
            <person name="Mikhailova N."/>
            <person name="Pati A."/>
            <person name="Chen A."/>
            <person name="Palaniappan K."/>
            <person name="Land M."/>
            <person name="Hauser L."/>
            <person name="Chang Y.J."/>
            <person name="Jeffries C.D."/>
            <person name="Rohde M."/>
            <person name="Spring S."/>
            <person name="Sikorski J."/>
            <person name="Goker M."/>
            <person name="Woyke T."/>
            <person name="Bristow J."/>
            <person name="Eisen J.A."/>
            <person name="Markowitz V."/>
            <person name="Hugenholtz P."/>
            <person name="Kyrpides N.C."/>
            <person name="Klenk H.P."/>
        </authorList>
    </citation>
    <scope>NUCLEOTIDE SEQUENCE [LARGE SCALE GENOMIC DNA]</scope>
    <source>
        <strain evidence="3">DSM 11571 / OCM 486 / SEBR 4847</strain>
    </source>
</reference>
<dbReference type="SUPFAM" id="SSF55729">
    <property type="entry name" value="Acyl-CoA N-acyltransferases (Nat)"/>
    <property type="match status" value="1"/>
</dbReference>
<accession>E1RDR2</accession>
<dbReference type="InterPro" id="IPR016181">
    <property type="entry name" value="Acyl_CoA_acyltransferase"/>
</dbReference>
<dbReference type="KEGG" id="mpi:Mpet_2352"/>
<keyword evidence="2" id="KW-0808">Transferase</keyword>
<dbReference type="InterPro" id="IPR000182">
    <property type="entry name" value="GNAT_dom"/>
</dbReference>
<protein>
    <submittedName>
        <fullName evidence="2">GCN5-related N-acetyltransferase</fullName>
    </submittedName>
</protein>
<dbReference type="eggNOG" id="arCOG00843">
    <property type="taxonomic scope" value="Archaea"/>
</dbReference>
<sequence>MILKIIQTKRLILIPVTEDIINYEINKEKLPDALSGIFIPENWPHESVTTDVNLTFQALLKQNRLFSFYWISNSDRENQVLIGSGGFIVHENADFELGYSVLKQYENQGYTTEAVEALLEWYKKSGFKEAILAKTEPENYPSIRVLEKNGFSRSGSEEESGLLIYSIKE</sequence>
<dbReference type="Gene3D" id="3.40.630.30">
    <property type="match status" value="1"/>
</dbReference>
<dbReference type="STRING" id="679926.Mpet_2352"/>
<dbReference type="GO" id="GO:0016747">
    <property type="term" value="F:acyltransferase activity, transferring groups other than amino-acyl groups"/>
    <property type="evidence" value="ECO:0007669"/>
    <property type="project" value="InterPro"/>
</dbReference>
<dbReference type="GeneID" id="9744840"/>
<dbReference type="EMBL" id="CP002117">
    <property type="protein sequence ID" value="ADN37099.1"/>
    <property type="molecule type" value="Genomic_DNA"/>
</dbReference>
<dbReference type="OrthoDB" id="120213at2157"/>
<dbReference type="PANTHER" id="PTHR43792:SF13">
    <property type="entry name" value="ACETYLTRANSFERASE"/>
    <property type="match status" value="1"/>
</dbReference>
<dbReference type="RefSeq" id="WP_013330276.1">
    <property type="nucleotide sequence ID" value="NC_014507.1"/>
</dbReference>
<name>E1RDR2_METP4</name>
<dbReference type="HOGENOM" id="CLU_013985_28_0_2"/>
<dbReference type="PROSITE" id="PS51186">
    <property type="entry name" value="GNAT"/>
    <property type="match status" value="1"/>
</dbReference>
<dbReference type="PANTHER" id="PTHR43792">
    <property type="entry name" value="GNAT FAMILY, PUTATIVE (AFU_ORTHOLOGUE AFUA_3G00765)-RELATED-RELATED"/>
    <property type="match status" value="1"/>
</dbReference>
<dbReference type="Proteomes" id="UP000006565">
    <property type="component" value="Chromosome"/>
</dbReference>
<feature type="domain" description="N-acetyltransferase" evidence="1">
    <location>
        <begin position="21"/>
        <end position="169"/>
    </location>
</feature>
<keyword evidence="3" id="KW-1185">Reference proteome</keyword>
<dbReference type="InterPro" id="IPR051531">
    <property type="entry name" value="N-acetyltransferase"/>
</dbReference>
<proteinExistence type="predicted"/>
<dbReference type="Pfam" id="PF13302">
    <property type="entry name" value="Acetyltransf_3"/>
    <property type="match status" value="1"/>
</dbReference>
<evidence type="ECO:0000259" key="1">
    <source>
        <dbReference type="PROSITE" id="PS51186"/>
    </source>
</evidence>
<gene>
    <name evidence="2" type="ordered locus">Mpet_2352</name>
</gene>
<organism evidence="2 3">
    <name type="scientific">Methanolacinia petrolearia (strain DSM 11571 / OCM 486 / SEBR 4847)</name>
    <name type="common">Methanoplanus petrolearius</name>
    <dbReference type="NCBI Taxonomy" id="679926"/>
    <lineage>
        <taxon>Archaea</taxon>
        <taxon>Methanobacteriati</taxon>
        <taxon>Methanobacteriota</taxon>
        <taxon>Stenosarchaea group</taxon>
        <taxon>Methanomicrobia</taxon>
        <taxon>Methanomicrobiales</taxon>
        <taxon>Methanomicrobiaceae</taxon>
        <taxon>Methanolacinia</taxon>
    </lineage>
</organism>
<dbReference type="AlphaFoldDB" id="E1RDR2"/>
<evidence type="ECO:0000313" key="3">
    <source>
        <dbReference type="Proteomes" id="UP000006565"/>
    </source>
</evidence>
<evidence type="ECO:0000313" key="2">
    <source>
        <dbReference type="EMBL" id="ADN37099.1"/>
    </source>
</evidence>